<name>A0A2I8EUX1_9BURK</name>
<dbReference type="AlphaFoldDB" id="A0A2I8EUX1"/>
<evidence type="ECO:0000313" key="1">
    <source>
        <dbReference type="EMBL" id="AUT63280.1"/>
    </source>
</evidence>
<sequence length="181" mass="18952">MRKALIVQGNPTTTGGLVLGGSAVGMTDHGRPFALHGDEATCGRCKGTFKIVGTAARRCYHGRAGVIEGDLVLCPCGKNRVLAGQNPGCFYHTDGDAAVASSAEIDIASALSFDTTFDEQVRAIAPGMNGGYPYFIVTSDGRSRMGCTDSSRVLPRIATDGADEYIIFWGDEALARQGGTE</sequence>
<dbReference type="EMBL" id="CP026112">
    <property type="protein sequence ID" value="AUT63280.1"/>
    <property type="molecule type" value="Genomic_DNA"/>
</dbReference>
<accession>A0A2I8EUX1</accession>
<dbReference type="KEGG" id="pter:C2L65_27460"/>
<dbReference type="Proteomes" id="UP000243502">
    <property type="component" value="Chromosome 2"/>
</dbReference>
<evidence type="ECO:0000313" key="2">
    <source>
        <dbReference type="Proteomes" id="UP000243502"/>
    </source>
</evidence>
<gene>
    <name evidence="1" type="ORF">C2L65_27460</name>
</gene>
<dbReference type="InterPro" id="IPR008727">
    <property type="entry name" value="PAAR_motif"/>
</dbReference>
<dbReference type="CDD" id="cd14744">
    <property type="entry name" value="PAAR_CT_2"/>
    <property type="match status" value="1"/>
</dbReference>
<protein>
    <submittedName>
        <fullName evidence="1">PAAR domain-containing protein</fullName>
    </submittedName>
</protein>
<dbReference type="Pfam" id="PF05488">
    <property type="entry name" value="PAAR_motif"/>
    <property type="match status" value="1"/>
</dbReference>
<reference evidence="1 2" key="1">
    <citation type="submission" date="2018-01" db="EMBL/GenBank/DDBJ databases">
        <title>Species boundaries and ecological features among Paraburkholderia terrae DSMZ17804T, P. hospita DSMZ17164T and P. caribensis DSMZ13236T.</title>
        <authorList>
            <person name="Pratama A.A."/>
        </authorList>
    </citation>
    <scope>NUCLEOTIDE SEQUENCE [LARGE SCALE GENOMIC DNA]</scope>
    <source>
        <strain evidence="1 2">DSM 17804</strain>
    </source>
</reference>
<proteinExistence type="predicted"/>
<organism evidence="1 2">
    <name type="scientific">Paraburkholderia terrae</name>
    <dbReference type="NCBI Taxonomy" id="311230"/>
    <lineage>
        <taxon>Bacteria</taxon>
        <taxon>Pseudomonadati</taxon>
        <taxon>Pseudomonadota</taxon>
        <taxon>Betaproteobacteria</taxon>
        <taxon>Burkholderiales</taxon>
        <taxon>Burkholderiaceae</taxon>
        <taxon>Paraburkholderia</taxon>
    </lineage>
</organism>